<dbReference type="GO" id="GO:0005694">
    <property type="term" value="C:chromosome"/>
    <property type="evidence" value="ECO:0007669"/>
    <property type="project" value="UniProtKB-SubCell"/>
</dbReference>
<dbReference type="HOGENOM" id="CLU_1295515_0_0_1"/>
<dbReference type="PANTHER" id="PTHR48225">
    <property type="entry name" value="HORMA DOMAIN-CONTAINING PROTEIN 1"/>
    <property type="match status" value="1"/>
</dbReference>
<keyword evidence="5" id="KW-0469">Meiosis</keyword>
<protein>
    <submittedName>
        <fullName evidence="6">HORMA domain-containing protein 1</fullName>
    </submittedName>
</protein>
<name>K1QCF4_MAGGI</name>
<dbReference type="SUPFAM" id="SSF56019">
    <property type="entry name" value="The spindle assembly checkpoint protein mad2"/>
    <property type="match status" value="1"/>
</dbReference>
<dbReference type="Pfam" id="PF02301">
    <property type="entry name" value="HORMA"/>
    <property type="match status" value="1"/>
</dbReference>
<reference evidence="6" key="1">
    <citation type="journal article" date="2012" name="Nature">
        <title>The oyster genome reveals stress adaptation and complexity of shell formation.</title>
        <authorList>
            <person name="Zhang G."/>
            <person name="Fang X."/>
            <person name="Guo X."/>
            <person name="Li L."/>
            <person name="Luo R."/>
            <person name="Xu F."/>
            <person name="Yang P."/>
            <person name="Zhang L."/>
            <person name="Wang X."/>
            <person name="Qi H."/>
            <person name="Xiong Z."/>
            <person name="Que H."/>
            <person name="Xie Y."/>
            <person name="Holland P.W."/>
            <person name="Paps J."/>
            <person name="Zhu Y."/>
            <person name="Wu F."/>
            <person name="Chen Y."/>
            <person name="Wang J."/>
            <person name="Peng C."/>
            <person name="Meng J."/>
            <person name="Yang L."/>
            <person name="Liu J."/>
            <person name="Wen B."/>
            <person name="Zhang N."/>
            <person name="Huang Z."/>
            <person name="Zhu Q."/>
            <person name="Feng Y."/>
            <person name="Mount A."/>
            <person name="Hedgecock D."/>
            <person name="Xu Z."/>
            <person name="Liu Y."/>
            <person name="Domazet-Loso T."/>
            <person name="Du Y."/>
            <person name="Sun X."/>
            <person name="Zhang S."/>
            <person name="Liu B."/>
            <person name="Cheng P."/>
            <person name="Jiang X."/>
            <person name="Li J."/>
            <person name="Fan D."/>
            <person name="Wang W."/>
            <person name="Fu W."/>
            <person name="Wang T."/>
            <person name="Wang B."/>
            <person name="Zhang J."/>
            <person name="Peng Z."/>
            <person name="Li Y."/>
            <person name="Li N."/>
            <person name="Wang J."/>
            <person name="Chen M."/>
            <person name="He Y."/>
            <person name="Tan F."/>
            <person name="Song X."/>
            <person name="Zheng Q."/>
            <person name="Huang R."/>
            <person name="Yang H."/>
            <person name="Du X."/>
            <person name="Chen L."/>
            <person name="Yang M."/>
            <person name="Gaffney P.M."/>
            <person name="Wang S."/>
            <person name="Luo L."/>
            <person name="She Z."/>
            <person name="Ming Y."/>
            <person name="Huang W."/>
            <person name="Zhang S."/>
            <person name="Huang B."/>
            <person name="Zhang Y."/>
            <person name="Qu T."/>
            <person name="Ni P."/>
            <person name="Miao G."/>
            <person name="Wang J."/>
            <person name="Wang Q."/>
            <person name="Steinberg C.E."/>
            <person name="Wang H."/>
            <person name="Li N."/>
            <person name="Qian L."/>
            <person name="Zhang G."/>
            <person name="Li Y."/>
            <person name="Yang H."/>
            <person name="Liu X."/>
            <person name="Wang J."/>
            <person name="Yin Y."/>
            <person name="Wang J."/>
        </authorList>
    </citation>
    <scope>NUCLEOTIDE SEQUENCE [LARGE SCALE GENOMIC DNA]</scope>
    <source>
        <strain evidence="6">05x7-T-G4-1.051#20</strain>
    </source>
</reference>
<dbReference type="GO" id="GO:0005634">
    <property type="term" value="C:nucleus"/>
    <property type="evidence" value="ECO:0007669"/>
    <property type="project" value="UniProtKB-SubCell"/>
</dbReference>
<dbReference type="InterPro" id="IPR036570">
    <property type="entry name" value="HORMA_dom_sf"/>
</dbReference>
<evidence type="ECO:0000256" key="1">
    <source>
        <dbReference type="ARBA" id="ARBA00004123"/>
    </source>
</evidence>
<keyword evidence="4" id="KW-0539">Nucleus</keyword>
<organism evidence="6">
    <name type="scientific">Magallana gigas</name>
    <name type="common">Pacific oyster</name>
    <name type="synonym">Crassostrea gigas</name>
    <dbReference type="NCBI Taxonomy" id="29159"/>
    <lineage>
        <taxon>Eukaryota</taxon>
        <taxon>Metazoa</taxon>
        <taxon>Spiralia</taxon>
        <taxon>Lophotrochozoa</taxon>
        <taxon>Mollusca</taxon>
        <taxon>Bivalvia</taxon>
        <taxon>Autobranchia</taxon>
        <taxon>Pteriomorphia</taxon>
        <taxon>Ostreida</taxon>
        <taxon>Ostreoidea</taxon>
        <taxon>Ostreidae</taxon>
        <taxon>Magallana</taxon>
    </lineage>
</organism>
<keyword evidence="3" id="KW-0158">Chromosome</keyword>
<gene>
    <name evidence="6" type="ORF">CGI_10010733</name>
</gene>
<dbReference type="PROSITE" id="PS50815">
    <property type="entry name" value="HORMA"/>
    <property type="match status" value="1"/>
</dbReference>
<sequence>MPPDYHDLLDLHLKTLRDDSACPGVCKFIQYMKGCFDALDKKYLYRDPENPETLIESYTFKFSYADETGVDIYRNNQKISSANNASEIKKATIRLLRTIVVLTQTMNAIPEDTMLTMKLLYYDDVTPQEYEPPGFKPSTCTDFQYEEEPVTINVGDVATRLLKDNAIGSRERPDDRAIERAPMRLDVRSCVPWYECSCESEEVYIPPISDALQ</sequence>
<dbReference type="GO" id="GO:0051321">
    <property type="term" value="P:meiotic cell cycle"/>
    <property type="evidence" value="ECO:0007669"/>
    <property type="project" value="UniProtKB-KW"/>
</dbReference>
<dbReference type="InterPro" id="IPR051294">
    <property type="entry name" value="HORMA_MeioticProgression"/>
</dbReference>
<evidence type="ECO:0000256" key="4">
    <source>
        <dbReference type="ARBA" id="ARBA00023242"/>
    </source>
</evidence>
<accession>K1QCF4</accession>
<dbReference type="PANTHER" id="PTHR48225:SF7">
    <property type="entry name" value="MEIOSIS-SPECIFIC PROTEIN HOP1"/>
    <property type="match status" value="1"/>
</dbReference>
<proteinExistence type="predicted"/>
<comment type="subcellular location">
    <subcellularLocation>
        <location evidence="2">Chromosome</location>
    </subcellularLocation>
    <subcellularLocation>
        <location evidence="1">Nucleus</location>
    </subcellularLocation>
</comment>
<dbReference type="InterPro" id="IPR003511">
    <property type="entry name" value="HORMA_dom"/>
</dbReference>
<dbReference type="Gene3D" id="3.30.900.10">
    <property type="entry name" value="HORMA domain"/>
    <property type="match status" value="1"/>
</dbReference>
<dbReference type="EMBL" id="JH817320">
    <property type="protein sequence ID" value="EKC31618.1"/>
    <property type="molecule type" value="Genomic_DNA"/>
</dbReference>
<dbReference type="InParanoid" id="K1QCF4"/>
<evidence type="ECO:0000313" key="6">
    <source>
        <dbReference type="EMBL" id="EKC31618.1"/>
    </source>
</evidence>
<dbReference type="AlphaFoldDB" id="K1QCF4"/>
<evidence type="ECO:0000256" key="2">
    <source>
        <dbReference type="ARBA" id="ARBA00004286"/>
    </source>
</evidence>
<evidence type="ECO:0000256" key="5">
    <source>
        <dbReference type="ARBA" id="ARBA00023254"/>
    </source>
</evidence>
<evidence type="ECO:0000256" key="3">
    <source>
        <dbReference type="ARBA" id="ARBA00022454"/>
    </source>
</evidence>